<comment type="similarity">
    <text evidence="6">Belongs to the methyltransferase superfamily. tRNA (adenine-N(6)-)-methyltransferase family.</text>
</comment>
<comment type="function">
    <text evidence="6">Specifically methylates the adenine in position 37 of tRNA(1)(Val) (anticodon cmo5UAC).</text>
</comment>
<dbReference type="Proteomes" id="UP000711407">
    <property type="component" value="Unassembled WGS sequence"/>
</dbReference>
<evidence type="ECO:0000313" key="8">
    <source>
        <dbReference type="EMBL" id="HJE40122.1"/>
    </source>
</evidence>
<keyword evidence="1 6" id="KW-0963">Cytoplasm</keyword>
<dbReference type="EMBL" id="DYXT01000057">
    <property type="protein sequence ID" value="HJE40122.1"/>
    <property type="molecule type" value="Genomic_DNA"/>
</dbReference>
<evidence type="ECO:0000256" key="6">
    <source>
        <dbReference type="HAMAP-Rule" id="MF_01872"/>
    </source>
</evidence>
<accession>A0A4V1LAC2</accession>
<comment type="caution">
    <text evidence="8">The sequence shown here is derived from an EMBL/GenBank/DDBJ whole genome shotgun (WGS) entry which is preliminary data.</text>
</comment>
<dbReference type="InterPro" id="IPR029063">
    <property type="entry name" value="SAM-dependent_MTases_sf"/>
</dbReference>
<dbReference type="Pfam" id="PF05175">
    <property type="entry name" value="MTS"/>
    <property type="match status" value="1"/>
</dbReference>
<dbReference type="EC" id="2.1.1.223" evidence="6"/>
<comment type="subcellular location">
    <subcellularLocation>
        <location evidence="6">Cytoplasm</location>
    </subcellularLocation>
</comment>
<evidence type="ECO:0000256" key="2">
    <source>
        <dbReference type="ARBA" id="ARBA00022603"/>
    </source>
</evidence>
<dbReference type="HAMAP" id="MF_01872">
    <property type="entry name" value="tRNA_methyltr_YfiC"/>
    <property type="match status" value="1"/>
</dbReference>
<keyword evidence="2 6" id="KW-0489">Methyltransferase</keyword>
<dbReference type="InterPro" id="IPR007848">
    <property type="entry name" value="Small_mtfrase_dom"/>
</dbReference>
<sequence>MGTFRFRQFDIEHSASAMKVGTDGVLLGAWAEIPHQAQSILDVGTGSGLIALMMAQRTLSAKIAAIEIDSTAANEAVDNVHRSPWADRIEVICEDFISACSDTKYDLIVSNPPFFTEELRSPDSRRALARHGGTLNPLNLIRKTSDMLTPDGSVAFIAPSSLDDEVSFTASLCRLNLMRQTHVCTRQGKQPSRTLWQLTPSDVAAQRDTISIRDTANQYTGQYLNLVNDFYLWLK</sequence>
<keyword evidence="4 6" id="KW-0949">S-adenosyl-L-methionine</keyword>
<dbReference type="PANTHER" id="PTHR47739">
    <property type="entry name" value="TRNA1(VAL) (ADENINE(37)-N6)-METHYLTRANSFERASE"/>
    <property type="match status" value="1"/>
</dbReference>
<dbReference type="GO" id="GO:0003676">
    <property type="term" value="F:nucleic acid binding"/>
    <property type="evidence" value="ECO:0007669"/>
    <property type="project" value="InterPro"/>
</dbReference>
<dbReference type="InterPro" id="IPR022882">
    <property type="entry name" value="tRNA_adenine-N6_MeTrfase"/>
</dbReference>
<evidence type="ECO:0000256" key="5">
    <source>
        <dbReference type="ARBA" id="ARBA00022694"/>
    </source>
</evidence>
<evidence type="ECO:0000256" key="3">
    <source>
        <dbReference type="ARBA" id="ARBA00022679"/>
    </source>
</evidence>
<organism evidence="8 9">
    <name type="scientific">Candidatus Amulumruptor caecigallinarius</name>
    <dbReference type="NCBI Taxonomy" id="2109911"/>
    <lineage>
        <taxon>Bacteria</taxon>
        <taxon>Pseudomonadati</taxon>
        <taxon>Bacteroidota</taxon>
        <taxon>Bacteroidia</taxon>
        <taxon>Bacteroidales</taxon>
        <taxon>Muribaculaceae</taxon>
        <taxon>Candidatus Amulumruptor</taxon>
    </lineage>
</organism>
<dbReference type="GO" id="GO:0008033">
    <property type="term" value="P:tRNA processing"/>
    <property type="evidence" value="ECO:0007669"/>
    <property type="project" value="UniProtKB-UniRule"/>
</dbReference>
<dbReference type="PANTHER" id="PTHR47739:SF1">
    <property type="entry name" value="TRNA1(VAL) (ADENINE(37)-N6)-METHYLTRANSFERASE"/>
    <property type="match status" value="1"/>
</dbReference>
<feature type="domain" description="Methyltransferase small" evidence="7">
    <location>
        <begin position="35"/>
        <end position="169"/>
    </location>
</feature>
<reference evidence="8" key="1">
    <citation type="journal article" date="2021" name="PeerJ">
        <title>Extensive microbial diversity within the chicken gut microbiome revealed by metagenomics and culture.</title>
        <authorList>
            <person name="Gilroy R."/>
            <person name="Ravi A."/>
            <person name="Getino M."/>
            <person name="Pursley I."/>
            <person name="Horton D.L."/>
            <person name="Alikhan N.F."/>
            <person name="Baker D."/>
            <person name="Gharbi K."/>
            <person name="Hall N."/>
            <person name="Watson M."/>
            <person name="Adriaenssens E.M."/>
            <person name="Foster-Nyarko E."/>
            <person name="Jarju S."/>
            <person name="Secka A."/>
            <person name="Antonio M."/>
            <person name="Oren A."/>
            <person name="Chaudhuri R.R."/>
            <person name="La Ragione R."/>
            <person name="Hildebrand F."/>
            <person name="Pallen M.J."/>
        </authorList>
    </citation>
    <scope>NUCLEOTIDE SEQUENCE</scope>
    <source>
        <strain evidence="8">4100</strain>
    </source>
</reference>
<reference evidence="8" key="2">
    <citation type="submission" date="2021-09" db="EMBL/GenBank/DDBJ databases">
        <authorList>
            <person name="Gilroy R."/>
        </authorList>
    </citation>
    <scope>NUCLEOTIDE SEQUENCE</scope>
    <source>
        <strain evidence="8">4100</strain>
    </source>
</reference>
<gene>
    <name evidence="8" type="ORF">K8V47_10270</name>
</gene>
<protein>
    <recommendedName>
        <fullName evidence="6">tRNA1(Val) (adenine(37)-N6)-methyltransferase</fullName>
        <ecNumber evidence="6">2.1.1.223</ecNumber>
    </recommendedName>
    <alternativeName>
        <fullName evidence="6">tRNA m6A37 methyltransferase</fullName>
    </alternativeName>
</protein>
<dbReference type="Gene3D" id="3.40.50.150">
    <property type="entry name" value="Vaccinia Virus protein VP39"/>
    <property type="match status" value="1"/>
</dbReference>
<evidence type="ECO:0000313" key="9">
    <source>
        <dbReference type="Proteomes" id="UP000711407"/>
    </source>
</evidence>
<evidence type="ECO:0000259" key="7">
    <source>
        <dbReference type="Pfam" id="PF05175"/>
    </source>
</evidence>
<comment type="catalytic activity">
    <reaction evidence="6">
        <text>adenosine(37) in tRNA1(Val) + S-adenosyl-L-methionine = N(6)-methyladenosine(37) in tRNA1(Val) + S-adenosyl-L-homocysteine + H(+)</text>
        <dbReference type="Rhea" id="RHEA:43160"/>
        <dbReference type="Rhea" id="RHEA-COMP:10369"/>
        <dbReference type="Rhea" id="RHEA-COMP:10370"/>
        <dbReference type="ChEBI" id="CHEBI:15378"/>
        <dbReference type="ChEBI" id="CHEBI:57856"/>
        <dbReference type="ChEBI" id="CHEBI:59789"/>
        <dbReference type="ChEBI" id="CHEBI:74411"/>
        <dbReference type="ChEBI" id="CHEBI:74449"/>
        <dbReference type="EC" id="2.1.1.223"/>
    </reaction>
</comment>
<dbReference type="PROSITE" id="PS00092">
    <property type="entry name" value="N6_MTASE"/>
    <property type="match status" value="1"/>
</dbReference>
<keyword evidence="5 6" id="KW-0819">tRNA processing</keyword>
<dbReference type="AlphaFoldDB" id="A0A4V1LAC2"/>
<evidence type="ECO:0000256" key="1">
    <source>
        <dbReference type="ARBA" id="ARBA00022490"/>
    </source>
</evidence>
<dbReference type="GO" id="GO:0032259">
    <property type="term" value="P:methylation"/>
    <property type="evidence" value="ECO:0007669"/>
    <property type="project" value="UniProtKB-KW"/>
</dbReference>
<keyword evidence="3 6" id="KW-0808">Transferase</keyword>
<dbReference type="InterPro" id="IPR050210">
    <property type="entry name" value="tRNA_Adenine-N(6)_MTase"/>
</dbReference>
<name>A0A4V1LAC2_9BACT</name>
<dbReference type="GO" id="GO:0005737">
    <property type="term" value="C:cytoplasm"/>
    <property type="evidence" value="ECO:0007669"/>
    <property type="project" value="UniProtKB-SubCell"/>
</dbReference>
<dbReference type="CDD" id="cd02440">
    <property type="entry name" value="AdoMet_MTases"/>
    <property type="match status" value="1"/>
</dbReference>
<proteinExistence type="inferred from homology"/>
<dbReference type="InterPro" id="IPR002052">
    <property type="entry name" value="DNA_methylase_N6_adenine_CS"/>
</dbReference>
<dbReference type="SUPFAM" id="SSF53335">
    <property type="entry name" value="S-adenosyl-L-methionine-dependent methyltransferases"/>
    <property type="match status" value="1"/>
</dbReference>
<evidence type="ECO:0000256" key="4">
    <source>
        <dbReference type="ARBA" id="ARBA00022691"/>
    </source>
</evidence>
<dbReference type="GO" id="GO:0016430">
    <property type="term" value="F:tRNA (adenine-N6)-methyltransferase activity"/>
    <property type="evidence" value="ECO:0007669"/>
    <property type="project" value="UniProtKB-UniRule"/>
</dbReference>